<evidence type="ECO:0000256" key="3">
    <source>
        <dbReference type="ARBA" id="ARBA00022692"/>
    </source>
</evidence>
<protein>
    <submittedName>
        <fullName evidence="7">Putative germ cell-specific 1-like protein 2</fullName>
    </submittedName>
</protein>
<accession>A0A2U9CS62</accession>
<evidence type="ECO:0000256" key="4">
    <source>
        <dbReference type="ARBA" id="ARBA00022989"/>
    </source>
</evidence>
<feature type="signal peptide" evidence="6">
    <location>
        <begin position="1"/>
        <end position="25"/>
    </location>
</feature>
<comment type="similarity">
    <text evidence="2">Belongs to the GSG1 family.</text>
</comment>
<keyword evidence="6" id="KW-0732">Signal</keyword>
<dbReference type="Proteomes" id="UP000246464">
    <property type="component" value="Chromosome 19"/>
</dbReference>
<keyword evidence="4" id="KW-1133">Transmembrane helix</keyword>
<evidence type="ECO:0000256" key="6">
    <source>
        <dbReference type="SAM" id="SignalP"/>
    </source>
</evidence>
<dbReference type="AlphaFoldDB" id="A0A2U9CS62"/>
<sequence>MRLEHGRRASLALTLNLVAFAFALSAVTTSHWCEGTRKVAKPFCTGPPVKAKQWFCIRFNSSNINDTRLVQYIFETGEEKFLMKKFHTGIFFSCEQAADMNGFDCRDFFEIAPEHERGRLEFCILFFATIALSDVMRDYKPSPNLVLLMSYVICAMGNDEVFTVTGLVSFSGLCGMVAHMMFTTIFQLAVAMGPEDWRPKTWDYSWSYVLAWGSFGTCMGSAVTALNRYTKTIVEFKYKRRNIEKSLLIKQKMMELDLPEQMWDMYLTAVPADAEAPLELPVNGLKPSTGTTYVVEMDGVPEQQGEVYC</sequence>
<keyword evidence="5" id="KW-0472">Membrane</keyword>
<comment type="subcellular location">
    <subcellularLocation>
        <location evidence="1">Membrane</location>
        <topology evidence="1">Multi-pass membrane protein</topology>
    </subcellularLocation>
</comment>
<keyword evidence="8" id="KW-1185">Reference proteome</keyword>
<evidence type="ECO:0000313" key="8">
    <source>
        <dbReference type="Proteomes" id="UP000246464"/>
    </source>
</evidence>
<evidence type="ECO:0000256" key="1">
    <source>
        <dbReference type="ARBA" id="ARBA00004141"/>
    </source>
</evidence>
<reference evidence="7 8" key="1">
    <citation type="submission" date="2017-12" db="EMBL/GenBank/DDBJ databases">
        <title>Integrating genomic resources of turbot (Scophthalmus maximus) in depth evaluation of genetic and physical mapping variation across individuals.</title>
        <authorList>
            <person name="Martinez P."/>
        </authorList>
    </citation>
    <scope>NUCLEOTIDE SEQUENCE [LARGE SCALE GENOMIC DNA]</scope>
</reference>
<evidence type="ECO:0000256" key="2">
    <source>
        <dbReference type="ARBA" id="ARBA00007425"/>
    </source>
</evidence>
<dbReference type="InterPro" id="IPR050579">
    <property type="entry name" value="PMP-22/EMP/MP20-like"/>
</dbReference>
<dbReference type="PANTHER" id="PTHR10671">
    <property type="entry name" value="EPITHELIAL MEMBRANE PROTEIN-RELATED"/>
    <property type="match status" value="1"/>
</dbReference>
<dbReference type="Pfam" id="PF07803">
    <property type="entry name" value="GSG-1"/>
    <property type="match status" value="1"/>
</dbReference>
<proteinExistence type="inferred from homology"/>
<dbReference type="EMBL" id="CP026261">
    <property type="protein sequence ID" value="AWP19431.1"/>
    <property type="molecule type" value="Genomic_DNA"/>
</dbReference>
<name>A0A2U9CS62_SCOMX</name>
<gene>
    <name evidence="7" type="ORF">SMAX5B_015974</name>
</gene>
<dbReference type="Gene3D" id="1.20.140.150">
    <property type="match status" value="1"/>
</dbReference>
<evidence type="ECO:0000256" key="5">
    <source>
        <dbReference type="ARBA" id="ARBA00023136"/>
    </source>
</evidence>
<dbReference type="InterPro" id="IPR012478">
    <property type="entry name" value="GSG-1"/>
</dbReference>
<feature type="chain" id="PRO_5016123793" evidence="6">
    <location>
        <begin position="26"/>
        <end position="309"/>
    </location>
</feature>
<evidence type="ECO:0000313" key="7">
    <source>
        <dbReference type="EMBL" id="AWP19431.1"/>
    </source>
</evidence>
<dbReference type="GO" id="GO:0005886">
    <property type="term" value="C:plasma membrane"/>
    <property type="evidence" value="ECO:0007669"/>
    <property type="project" value="TreeGrafter"/>
</dbReference>
<keyword evidence="3" id="KW-0812">Transmembrane</keyword>
<organism evidence="7 8">
    <name type="scientific">Scophthalmus maximus</name>
    <name type="common">Turbot</name>
    <name type="synonym">Psetta maxima</name>
    <dbReference type="NCBI Taxonomy" id="52904"/>
    <lineage>
        <taxon>Eukaryota</taxon>
        <taxon>Metazoa</taxon>
        <taxon>Chordata</taxon>
        <taxon>Craniata</taxon>
        <taxon>Vertebrata</taxon>
        <taxon>Euteleostomi</taxon>
        <taxon>Actinopterygii</taxon>
        <taxon>Neopterygii</taxon>
        <taxon>Teleostei</taxon>
        <taxon>Neoteleostei</taxon>
        <taxon>Acanthomorphata</taxon>
        <taxon>Carangaria</taxon>
        <taxon>Pleuronectiformes</taxon>
        <taxon>Pleuronectoidei</taxon>
        <taxon>Scophthalmidae</taxon>
        <taxon>Scophthalmus</taxon>
    </lineage>
</organism>
<dbReference type="PANTHER" id="PTHR10671:SF92">
    <property type="entry name" value="GERM CELL-SPECIFIC GENE 1-LIKE PROTEIN ISOFORM X1"/>
    <property type="match status" value="1"/>
</dbReference>